<dbReference type="Gene3D" id="3.30.300.20">
    <property type="match status" value="1"/>
</dbReference>
<dbReference type="Gene3D" id="3.40.50.300">
    <property type="entry name" value="P-loop containing nucleotide triphosphate hydrolases"/>
    <property type="match status" value="1"/>
</dbReference>
<dbReference type="SUPFAM" id="SSF52540">
    <property type="entry name" value="P-loop containing nucleoside triphosphate hydrolases"/>
    <property type="match status" value="1"/>
</dbReference>
<dbReference type="AlphaFoldDB" id="A0ABD3RD39"/>
<sequence>MGKSTLLNALLSDDLAIVTSRPQTTRHAILGVMTSDSTQICLTDTPGIIDRPAYKLQTGMMDVVRSSVRDADAYLVVTDVYSGDGGGGGLGGVDDDESGMDDDGGRRVGKDVVGGLGIGDEMLDRLRESGRPVIVCVNKVDLVDTGEDNDAVVGDENVNAPTRVVRSVLGWRSALPNALAILPTCAANGPTDPGIVALRSMLMSNDPTIDVGAAIRALGRPVPGMFANDDTLMPSVDECRDIVPVGPPLYQSDFFTDRTDRFCSSELIRETLFTSLGKELPYCCEVRIESFDESMRYVDDDDDGAKVGKKKSGLIRMGATILVERDSQKGIVVGKGGSKIRDVGIEARRKLQEFFGVKVFLDLRVKVDKNWRNDVEKLKKYGYM</sequence>
<dbReference type="SUPFAM" id="SSF54814">
    <property type="entry name" value="Prokaryotic type KH domain (KH-domain type II)"/>
    <property type="match status" value="1"/>
</dbReference>
<proteinExistence type="inferred from homology"/>
<dbReference type="InterPro" id="IPR006073">
    <property type="entry name" value="GTP-bd"/>
</dbReference>
<evidence type="ECO:0000256" key="4">
    <source>
        <dbReference type="PROSITE-ProRule" id="PRU00118"/>
    </source>
</evidence>
<dbReference type="GO" id="GO:0005525">
    <property type="term" value="F:GTP binding"/>
    <property type="evidence" value="ECO:0007669"/>
    <property type="project" value="UniProtKB-KW"/>
</dbReference>
<keyword evidence="2 4" id="KW-0694">RNA-binding</keyword>
<feature type="compositionally biased region" description="Acidic residues" evidence="5">
    <location>
        <begin position="93"/>
        <end position="102"/>
    </location>
</feature>
<dbReference type="InterPro" id="IPR005662">
    <property type="entry name" value="GTPase_Era-like"/>
</dbReference>
<keyword evidence="8" id="KW-1185">Reference proteome</keyword>
<evidence type="ECO:0000313" key="7">
    <source>
        <dbReference type="EMBL" id="KAL3810718.1"/>
    </source>
</evidence>
<dbReference type="HAMAP" id="MF_00367">
    <property type="entry name" value="GTPase_Era"/>
    <property type="match status" value="1"/>
</dbReference>
<dbReference type="InterPro" id="IPR004044">
    <property type="entry name" value="KH_dom_type_2"/>
</dbReference>
<feature type="domain" description="KH type-2" evidence="6">
    <location>
        <begin position="320"/>
        <end position="369"/>
    </location>
</feature>
<dbReference type="Pfam" id="PF07650">
    <property type="entry name" value="KH_2"/>
    <property type="match status" value="1"/>
</dbReference>
<dbReference type="CDD" id="cd22534">
    <property type="entry name" value="KH-II_Era"/>
    <property type="match status" value="1"/>
</dbReference>
<comment type="caution">
    <text evidence="7">The sequence shown here is derived from an EMBL/GenBank/DDBJ whole genome shotgun (WGS) entry which is preliminary data.</text>
</comment>
<protein>
    <recommendedName>
        <fullName evidence="6">KH type-2 domain-containing protein</fullName>
    </recommendedName>
</protein>
<keyword evidence="3" id="KW-0342">GTP-binding</keyword>
<dbReference type="Pfam" id="PF01926">
    <property type="entry name" value="MMR_HSR1"/>
    <property type="match status" value="1"/>
</dbReference>
<dbReference type="PROSITE" id="PS50823">
    <property type="entry name" value="KH_TYPE_2"/>
    <property type="match status" value="1"/>
</dbReference>
<feature type="region of interest" description="Disordered" evidence="5">
    <location>
        <begin position="87"/>
        <end position="106"/>
    </location>
</feature>
<dbReference type="GO" id="GO:0003723">
    <property type="term" value="F:RNA binding"/>
    <property type="evidence" value="ECO:0007669"/>
    <property type="project" value="UniProtKB-UniRule"/>
</dbReference>
<evidence type="ECO:0000256" key="5">
    <source>
        <dbReference type="SAM" id="MobiDB-lite"/>
    </source>
</evidence>
<accession>A0ABD3RD39</accession>
<dbReference type="PANTHER" id="PTHR42698">
    <property type="entry name" value="GTPASE ERA"/>
    <property type="match status" value="1"/>
</dbReference>
<keyword evidence="1" id="KW-0547">Nucleotide-binding</keyword>
<organism evidence="7 8">
    <name type="scientific">Cyclostephanos tholiformis</name>
    <dbReference type="NCBI Taxonomy" id="382380"/>
    <lineage>
        <taxon>Eukaryota</taxon>
        <taxon>Sar</taxon>
        <taxon>Stramenopiles</taxon>
        <taxon>Ochrophyta</taxon>
        <taxon>Bacillariophyta</taxon>
        <taxon>Coscinodiscophyceae</taxon>
        <taxon>Thalassiosirophycidae</taxon>
        <taxon>Stephanodiscales</taxon>
        <taxon>Stephanodiscaceae</taxon>
        <taxon>Cyclostephanos</taxon>
    </lineage>
</organism>
<dbReference type="EMBL" id="JALLPB020000309">
    <property type="protein sequence ID" value="KAL3810718.1"/>
    <property type="molecule type" value="Genomic_DNA"/>
</dbReference>
<gene>
    <name evidence="7" type="ORF">ACHAXA_008491</name>
</gene>
<evidence type="ECO:0000256" key="3">
    <source>
        <dbReference type="ARBA" id="ARBA00023134"/>
    </source>
</evidence>
<dbReference type="Proteomes" id="UP001530377">
    <property type="component" value="Unassembled WGS sequence"/>
</dbReference>
<evidence type="ECO:0000256" key="1">
    <source>
        <dbReference type="ARBA" id="ARBA00022741"/>
    </source>
</evidence>
<reference evidence="7 8" key="1">
    <citation type="submission" date="2024-10" db="EMBL/GenBank/DDBJ databases">
        <title>Updated reference genomes for cyclostephanoid diatoms.</title>
        <authorList>
            <person name="Roberts W.R."/>
            <person name="Alverson A.J."/>
        </authorList>
    </citation>
    <scope>NUCLEOTIDE SEQUENCE [LARGE SCALE GENOMIC DNA]</scope>
    <source>
        <strain evidence="7 8">AJA228-03</strain>
    </source>
</reference>
<name>A0ABD3RD39_9STRA</name>
<evidence type="ECO:0000313" key="8">
    <source>
        <dbReference type="Proteomes" id="UP001530377"/>
    </source>
</evidence>
<dbReference type="PANTHER" id="PTHR42698:SF2">
    <property type="entry name" value="GTPASE ERA-LIKE, CHLOROPLASTIC"/>
    <property type="match status" value="1"/>
</dbReference>
<evidence type="ECO:0000259" key="6">
    <source>
        <dbReference type="PROSITE" id="PS50823"/>
    </source>
</evidence>
<dbReference type="InterPro" id="IPR015946">
    <property type="entry name" value="KH_dom-like_a/b"/>
</dbReference>
<evidence type="ECO:0000256" key="2">
    <source>
        <dbReference type="ARBA" id="ARBA00022884"/>
    </source>
</evidence>
<dbReference type="InterPro" id="IPR027417">
    <property type="entry name" value="P-loop_NTPase"/>
</dbReference>
<dbReference type="InterPro" id="IPR009019">
    <property type="entry name" value="KH_sf_prok-type"/>
</dbReference>